<dbReference type="SUPFAM" id="SSF52540">
    <property type="entry name" value="P-loop containing nucleoside triphosphate hydrolases"/>
    <property type="match status" value="1"/>
</dbReference>
<dbReference type="GO" id="GO:0016887">
    <property type="term" value="F:ATP hydrolysis activity"/>
    <property type="evidence" value="ECO:0007669"/>
    <property type="project" value="TreeGrafter"/>
</dbReference>
<dbReference type="PANTHER" id="PTHR24115:SF0">
    <property type="entry name" value="FI21273P1-RELATED"/>
    <property type="match status" value="1"/>
</dbReference>
<dbReference type="GO" id="GO:0005819">
    <property type="term" value="C:spindle"/>
    <property type="evidence" value="ECO:0007669"/>
    <property type="project" value="TreeGrafter"/>
</dbReference>
<dbReference type="InterPro" id="IPR019821">
    <property type="entry name" value="Kinesin_motor_CS"/>
</dbReference>
<dbReference type="GO" id="GO:0005871">
    <property type="term" value="C:kinesin complex"/>
    <property type="evidence" value="ECO:0007669"/>
    <property type="project" value="TreeGrafter"/>
</dbReference>
<dbReference type="GO" id="GO:0007018">
    <property type="term" value="P:microtubule-based movement"/>
    <property type="evidence" value="ECO:0007669"/>
    <property type="project" value="InterPro"/>
</dbReference>
<keyword evidence="8" id="KW-1185">Reference proteome</keyword>
<dbReference type="InterPro" id="IPR036961">
    <property type="entry name" value="Kinesin_motor_dom_sf"/>
</dbReference>
<feature type="domain" description="Kinesin motor" evidence="6">
    <location>
        <begin position="40"/>
        <end position="388"/>
    </location>
</feature>
<keyword evidence="2 3" id="KW-0067">ATP-binding</keyword>
<comment type="caution">
    <text evidence="7">The sequence shown here is derived from an EMBL/GenBank/DDBJ whole genome shotgun (WGS) entry which is preliminary data.</text>
</comment>
<keyword evidence="1 3" id="KW-0547">Nucleotide-binding</keyword>
<evidence type="ECO:0000256" key="2">
    <source>
        <dbReference type="ARBA" id="ARBA00022840"/>
    </source>
</evidence>
<protein>
    <recommendedName>
        <fullName evidence="4">Kinesin-like protein</fullName>
    </recommendedName>
</protein>
<dbReference type="EMBL" id="CABFNQ020000694">
    <property type="protein sequence ID" value="CAH0023907.1"/>
    <property type="molecule type" value="Genomic_DNA"/>
</dbReference>
<dbReference type="GO" id="GO:0008017">
    <property type="term" value="F:microtubule binding"/>
    <property type="evidence" value="ECO:0007669"/>
    <property type="project" value="InterPro"/>
</dbReference>
<feature type="region of interest" description="Disordered" evidence="5">
    <location>
        <begin position="19"/>
        <end position="38"/>
    </location>
</feature>
<dbReference type="AlphaFoldDB" id="A0A9N9YMP3"/>
<feature type="region of interest" description="Disordered" evidence="5">
    <location>
        <begin position="478"/>
        <end position="520"/>
    </location>
</feature>
<name>A0A9N9YMP3_9HYPO</name>
<dbReference type="Gene3D" id="3.40.850.10">
    <property type="entry name" value="Kinesin motor domain"/>
    <property type="match status" value="1"/>
</dbReference>
<evidence type="ECO:0000313" key="7">
    <source>
        <dbReference type="EMBL" id="CAH0023907.1"/>
    </source>
</evidence>
<dbReference type="Pfam" id="PF00225">
    <property type="entry name" value="Kinesin"/>
    <property type="match status" value="1"/>
</dbReference>
<gene>
    <name evidence="7" type="ORF">CRHIZ90672A_00000320</name>
</gene>
<dbReference type="GO" id="GO:0005874">
    <property type="term" value="C:microtubule"/>
    <property type="evidence" value="ECO:0007669"/>
    <property type="project" value="UniProtKB-KW"/>
</dbReference>
<feature type="binding site" evidence="3">
    <location>
        <begin position="132"/>
        <end position="139"/>
    </location>
    <ligand>
        <name>ATP</name>
        <dbReference type="ChEBI" id="CHEBI:30616"/>
    </ligand>
</feature>
<evidence type="ECO:0000313" key="8">
    <source>
        <dbReference type="Proteomes" id="UP000696573"/>
    </source>
</evidence>
<evidence type="ECO:0000256" key="5">
    <source>
        <dbReference type="SAM" id="MobiDB-lite"/>
    </source>
</evidence>
<dbReference type="Proteomes" id="UP000696573">
    <property type="component" value="Unassembled WGS sequence"/>
</dbReference>
<comment type="similarity">
    <text evidence="3 4">Belongs to the TRAFAC class myosin-kinesin ATPase superfamily. Kinesin family.</text>
</comment>
<dbReference type="PANTHER" id="PTHR24115">
    <property type="entry name" value="KINESIN-RELATED"/>
    <property type="match status" value="1"/>
</dbReference>
<keyword evidence="3 4" id="KW-0505">Motor protein</keyword>
<reference evidence="7" key="1">
    <citation type="submission" date="2021-10" db="EMBL/GenBank/DDBJ databases">
        <authorList>
            <person name="Piombo E."/>
        </authorList>
    </citation>
    <scope>NUCLEOTIDE SEQUENCE</scope>
</reference>
<feature type="compositionally biased region" description="Polar residues" evidence="5">
    <location>
        <begin position="24"/>
        <end position="38"/>
    </location>
</feature>
<evidence type="ECO:0000256" key="4">
    <source>
        <dbReference type="RuleBase" id="RU000394"/>
    </source>
</evidence>
<dbReference type="InterPro" id="IPR001752">
    <property type="entry name" value="Kinesin_motor_dom"/>
</dbReference>
<dbReference type="InterPro" id="IPR027417">
    <property type="entry name" value="P-loop_NTPase"/>
</dbReference>
<proteinExistence type="inferred from homology"/>
<dbReference type="PROSITE" id="PS00411">
    <property type="entry name" value="KINESIN_MOTOR_1"/>
    <property type="match status" value="1"/>
</dbReference>
<dbReference type="PRINTS" id="PR00380">
    <property type="entry name" value="KINESINHEAVY"/>
</dbReference>
<dbReference type="GO" id="GO:0003777">
    <property type="term" value="F:microtubule motor activity"/>
    <property type="evidence" value="ECO:0007669"/>
    <property type="project" value="InterPro"/>
</dbReference>
<evidence type="ECO:0000259" key="6">
    <source>
        <dbReference type="PROSITE" id="PS50067"/>
    </source>
</evidence>
<evidence type="ECO:0000256" key="3">
    <source>
        <dbReference type="PROSITE-ProRule" id="PRU00283"/>
    </source>
</evidence>
<dbReference type="OrthoDB" id="3176171at2759"/>
<dbReference type="PROSITE" id="PS50067">
    <property type="entry name" value="KINESIN_MOTOR_2"/>
    <property type="match status" value="1"/>
</dbReference>
<accession>A0A9N9YMP3</accession>
<dbReference type="InterPro" id="IPR027640">
    <property type="entry name" value="Kinesin-like_fam"/>
</dbReference>
<keyword evidence="4" id="KW-0493">Microtubule</keyword>
<sequence length="638" mass="70261">MDQYILENVDRFHKLVQRWKPQPASKQRSSTQGSTEANPNMIVAARLRVLLKDELDLGLPQAVFPRPSAPGVLDIHELKRPVRGLAELRSADFRVDRAYGPDSTTEEIYTDIVKPLVPWAKDGGIGTLFAYGQTGSGKTYTVSRLEKLVADELMGGEQNEERTITMAMIELAGNAAYGKKLDGFGISQILTNLLNKRGPVSIREDAFGVIQLSGALEHRVSTTSEMLSFIETATALRRTEATEKNDASSRSHAICRIRIQQQPDAPDDDTDGMLYLVDLAGSEAARDTTNHDAQRMRETREINASLSVLKDCIRGKAEADTAAADASSKRKPHVPFRQTPLTKILKHVFDPAALRNCKTVVIACVNPCILDSVPSRNTLRYAETLRVIVPKVVEIKYDARVPRTWDNKQLRSWIRSNSGSPPVDASLLAPSETGIQLLRLDPSEFQDRCVQTPGVTAQQAMLFYNKIWEMHIDSQRNRQLPSKSKLKAAVVPNAGSRPTTASDALEQRSSRDTSTGASSVHFKQRIRPGMVVSWAPPSELADALPDNKAFALILCPASAAGPHAQDYEGNSVQAKPGQNGGDSKSYLCALVMAKTGSETYEMNLWRQVVVQVKQMTGEVILKYDTVARSWLINDSDAD</sequence>
<dbReference type="SMART" id="SM00129">
    <property type="entry name" value="KISc"/>
    <property type="match status" value="1"/>
</dbReference>
<organism evidence="7 8">
    <name type="scientific">Clonostachys rhizophaga</name>
    <dbReference type="NCBI Taxonomy" id="160324"/>
    <lineage>
        <taxon>Eukaryota</taxon>
        <taxon>Fungi</taxon>
        <taxon>Dikarya</taxon>
        <taxon>Ascomycota</taxon>
        <taxon>Pezizomycotina</taxon>
        <taxon>Sordariomycetes</taxon>
        <taxon>Hypocreomycetidae</taxon>
        <taxon>Hypocreales</taxon>
        <taxon>Bionectriaceae</taxon>
        <taxon>Clonostachys</taxon>
    </lineage>
</organism>
<evidence type="ECO:0000256" key="1">
    <source>
        <dbReference type="ARBA" id="ARBA00022741"/>
    </source>
</evidence>
<dbReference type="GO" id="GO:0005524">
    <property type="term" value="F:ATP binding"/>
    <property type="evidence" value="ECO:0007669"/>
    <property type="project" value="UniProtKB-UniRule"/>
</dbReference>